<dbReference type="HOGENOM" id="CLU_359726_0_0_7"/>
<evidence type="ECO:0008006" key="4">
    <source>
        <dbReference type="Google" id="ProtNLM"/>
    </source>
</evidence>
<dbReference type="OrthoDB" id="5428193at2"/>
<dbReference type="STRING" id="177439.DP0803"/>
<feature type="transmembrane region" description="Helical" evidence="1">
    <location>
        <begin position="311"/>
        <end position="332"/>
    </location>
</feature>
<gene>
    <name evidence="2" type="ordered locus">DP0803</name>
</gene>
<dbReference type="Gene3D" id="1.25.40.10">
    <property type="entry name" value="Tetratricopeptide repeat domain"/>
    <property type="match status" value="1"/>
</dbReference>
<dbReference type="SUPFAM" id="SSF48452">
    <property type="entry name" value="TPR-like"/>
    <property type="match status" value="1"/>
</dbReference>
<evidence type="ECO:0000313" key="3">
    <source>
        <dbReference type="Proteomes" id="UP000000602"/>
    </source>
</evidence>
<keyword evidence="1" id="KW-0472">Membrane</keyword>
<sequence>MSVARPQEDETIKELIAYFTDHQFITVTPHSPTNGKEAEVSYQLTGLIEDKEKISLSQHHAILLSIPFGFPLFPPNCKPLTPTFHPDFDPGAICLGNFWTDKTTCAELVEFISRMITGEVYSKENAFNERAAQWYAAHADNFPLAELAQTAIAPSLPEVREDDFSINFDAISLESSPTDEGQATTPDKERGYNLSLLQEYLAQKRFNQLNRELQAIPTESTFNERRSFQQRADKALLVAQKKQKEARLHEENGETQSALDKYRQALEEVSDLYDVKDNIKRLEQAIILEGKKAKNPLPTKESKKQNILGRISPLPTLILFAIISAIIALQFFKDTGRATSATGLYQQCITALERKEFRTAQALCESAQVKSSASSLFYGKKLSSIEAKSKEILLSAQIRQGLTANLSNKKGQDKKSQEKIITFSTVIAQVQTAITNRDWPKTNAGLRQARSIAKTDKEKKILLQTKAEISFYQAHERALTEYKRNGCKSAEPLLQTAQKKAQTLVGSAIEHALQDIRFSLKECAFQQLTEKGEKLYKTASWAQALPIYRDALEKIKDNPLAKQNSAAETENKISKIALYIMIAQGNEAFTNGEWEQAIAAYKRAITNLEGKGLSDPEEDSAMSSKKLKRIILQTEIIQNQQVGENYKEAKLFAQAIKTYQHIAKTIKQSAFAEETAFIQIQEEMSSDLKMLKNEQFVEEKRVALQRQQIDIFLENYPAATPETLLAPKILFIKDEAGKLIYRMEATDTSQNRPLTLVMYYAYNKATDQWQFAPRPEAD</sequence>
<evidence type="ECO:0000313" key="2">
    <source>
        <dbReference type="EMBL" id="CAG35532.1"/>
    </source>
</evidence>
<accession>Q6AQ41</accession>
<dbReference type="InterPro" id="IPR011990">
    <property type="entry name" value="TPR-like_helical_dom_sf"/>
</dbReference>
<organism evidence="2 3">
    <name type="scientific">Desulfotalea psychrophila (strain LSv54 / DSM 12343)</name>
    <dbReference type="NCBI Taxonomy" id="177439"/>
    <lineage>
        <taxon>Bacteria</taxon>
        <taxon>Pseudomonadati</taxon>
        <taxon>Thermodesulfobacteriota</taxon>
        <taxon>Desulfobulbia</taxon>
        <taxon>Desulfobulbales</taxon>
        <taxon>Desulfocapsaceae</taxon>
        <taxon>Desulfotalea</taxon>
    </lineage>
</organism>
<protein>
    <recommendedName>
        <fullName evidence="4">UBC core domain-containing protein</fullName>
    </recommendedName>
</protein>
<dbReference type="RefSeq" id="WP_011188048.1">
    <property type="nucleotide sequence ID" value="NC_006138.1"/>
</dbReference>
<dbReference type="InterPro" id="IPR016135">
    <property type="entry name" value="UBQ-conjugating_enzyme/RWD"/>
</dbReference>
<proteinExistence type="predicted"/>
<dbReference type="Proteomes" id="UP000000602">
    <property type="component" value="Chromosome"/>
</dbReference>
<dbReference type="SUPFAM" id="SSF54495">
    <property type="entry name" value="UBC-like"/>
    <property type="match status" value="1"/>
</dbReference>
<keyword evidence="1" id="KW-0812">Transmembrane</keyword>
<evidence type="ECO:0000256" key="1">
    <source>
        <dbReference type="SAM" id="Phobius"/>
    </source>
</evidence>
<dbReference type="EMBL" id="CR522870">
    <property type="protein sequence ID" value="CAG35532.1"/>
    <property type="molecule type" value="Genomic_DNA"/>
</dbReference>
<dbReference type="Gene3D" id="3.10.110.10">
    <property type="entry name" value="Ubiquitin Conjugating Enzyme"/>
    <property type="match status" value="1"/>
</dbReference>
<dbReference type="AlphaFoldDB" id="Q6AQ41"/>
<dbReference type="KEGG" id="dps:DP0803"/>
<name>Q6AQ41_DESPS</name>
<reference evidence="3" key="1">
    <citation type="journal article" date="2004" name="Environ. Microbiol.">
        <title>The genome of Desulfotalea psychrophila, a sulfate-reducing bacterium from permanently cold Arctic sediments.</title>
        <authorList>
            <person name="Rabus R."/>
            <person name="Ruepp A."/>
            <person name="Frickey T."/>
            <person name="Rattei T."/>
            <person name="Fartmann B."/>
            <person name="Stark M."/>
            <person name="Bauer M."/>
            <person name="Zibat A."/>
            <person name="Lombardot T."/>
            <person name="Becker I."/>
            <person name="Amann J."/>
            <person name="Gellner K."/>
            <person name="Teeling H."/>
            <person name="Leuschner W.D."/>
            <person name="Gloeckner F.-O."/>
            <person name="Lupas A.N."/>
            <person name="Amann R."/>
            <person name="Klenk H.-P."/>
        </authorList>
    </citation>
    <scope>NUCLEOTIDE SEQUENCE [LARGE SCALE GENOMIC DNA]</scope>
    <source>
        <strain evidence="3">DSM 12343 / LSv54</strain>
    </source>
</reference>
<dbReference type="InterPro" id="IPR019734">
    <property type="entry name" value="TPR_rpt"/>
</dbReference>
<dbReference type="SMART" id="SM00028">
    <property type="entry name" value="TPR"/>
    <property type="match status" value="3"/>
</dbReference>
<keyword evidence="1" id="KW-1133">Transmembrane helix</keyword>
<keyword evidence="3" id="KW-1185">Reference proteome</keyword>
<dbReference type="eggNOG" id="COG5078">
    <property type="taxonomic scope" value="Bacteria"/>
</dbReference>